<feature type="transmembrane region" description="Helical" evidence="1">
    <location>
        <begin position="449"/>
        <end position="468"/>
    </location>
</feature>
<feature type="transmembrane region" description="Helical" evidence="1">
    <location>
        <begin position="488"/>
        <end position="505"/>
    </location>
</feature>
<dbReference type="PATRIC" id="fig|518635.7.peg.1121"/>
<dbReference type="STRING" id="1683.Bang102_007760"/>
<dbReference type="InterPro" id="IPR010380">
    <property type="entry name" value="DUF975"/>
</dbReference>
<keyword evidence="1" id="KW-1133">Transmembrane helix</keyword>
<dbReference type="eggNOG" id="COG4905">
    <property type="taxonomic scope" value="Bacteria"/>
</dbReference>
<evidence type="ECO:0000313" key="3">
    <source>
        <dbReference type="Proteomes" id="UP000006408"/>
    </source>
</evidence>
<dbReference type="EMBL" id="ABYS02000009">
    <property type="protein sequence ID" value="EEP20658.1"/>
    <property type="molecule type" value="Genomic_DNA"/>
</dbReference>
<dbReference type="HOGENOM" id="CLU_464412_0_0_11"/>
<organism evidence="2 3">
    <name type="scientific">Bifidobacterium angulatum DSM 20098 = JCM 7096</name>
    <dbReference type="NCBI Taxonomy" id="518635"/>
    <lineage>
        <taxon>Bacteria</taxon>
        <taxon>Bacillati</taxon>
        <taxon>Actinomycetota</taxon>
        <taxon>Actinomycetes</taxon>
        <taxon>Bifidobacteriales</taxon>
        <taxon>Bifidobacteriaceae</taxon>
        <taxon>Bifidobacterium</taxon>
    </lineage>
</organism>
<dbReference type="Pfam" id="PF06541">
    <property type="entry name" value="ABC_trans_CmpB"/>
    <property type="match status" value="1"/>
</dbReference>
<accession>C4FFW2</accession>
<reference evidence="2" key="1">
    <citation type="submission" date="2009-04" db="EMBL/GenBank/DDBJ databases">
        <authorList>
            <person name="Weinstock G."/>
            <person name="Sodergren E."/>
            <person name="Clifton S."/>
            <person name="Fulton L."/>
            <person name="Fulton B."/>
            <person name="Courtney L."/>
            <person name="Fronick C."/>
            <person name="Harrison M."/>
            <person name="Strong C."/>
            <person name="Farmer C."/>
            <person name="Delahaunty K."/>
            <person name="Markovic C."/>
            <person name="Hall O."/>
            <person name="Minx P."/>
            <person name="Tomlinson C."/>
            <person name="Mitreva M."/>
            <person name="Nelson J."/>
            <person name="Hou S."/>
            <person name="Wollam A."/>
            <person name="Pepin K.H."/>
            <person name="Johnson M."/>
            <person name="Bhonagiri V."/>
            <person name="Nash W.E."/>
            <person name="Warren W."/>
            <person name="Chinwalla A."/>
            <person name="Mardis E.R."/>
            <person name="Wilson R.K."/>
        </authorList>
    </citation>
    <scope>NUCLEOTIDE SEQUENCE [LARGE SCALE GENOMIC DNA]</scope>
    <source>
        <strain evidence="2">DSM 20098</strain>
    </source>
</reference>
<proteinExistence type="predicted"/>
<feature type="transmembrane region" description="Helical" evidence="1">
    <location>
        <begin position="552"/>
        <end position="574"/>
    </location>
</feature>
<dbReference type="Proteomes" id="UP000006408">
    <property type="component" value="Unassembled WGS sequence"/>
</dbReference>
<evidence type="ECO:0000256" key="1">
    <source>
        <dbReference type="SAM" id="Phobius"/>
    </source>
</evidence>
<comment type="caution">
    <text evidence="2">The sequence shown here is derived from an EMBL/GenBank/DDBJ whole genome shotgun (WGS) entry which is preliminary data.</text>
</comment>
<feature type="transmembrane region" description="Helical" evidence="1">
    <location>
        <begin position="38"/>
        <end position="58"/>
    </location>
</feature>
<keyword evidence="1" id="KW-0812">Transmembrane</keyword>
<protein>
    <submittedName>
        <fullName evidence="2">ATP synthase F0, A subunit</fullName>
    </submittedName>
</protein>
<evidence type="ECO:0000313" key="2">
    <source>
        <dbReference type="EMBL" id="EEP20658.1"/>
    </source>
</evidence>
<feature type="transmembrane region" description="Helical" evidence="1">
    <location>
        <begin position="220"/>
        <end position="246"/>
    </location>
</feature>
<feature type="transmembrane region" description="Helical" evidence="1">
    <location>
        <begin position="512"/>
        <end position="532"/>
    </location>
</feature>
<dbReference type="eggNOG" id="COG5523">
    <property type="taxonomic scope" value="Bacteria"/>
</dbReference>
<sequence>MSVLGQDRAQRSFAIRGNERDVNRKALKTQAKITLKRHYWLILVLCLFAAFLGVEYGSTLWATDYQNPAVVSSSADETTVTSGAASDHLSSNGISDLLEKIIAGDDAGAKRQVEQSQKSIQDNDHDATFGRSRGVFATVLNSFSTGSVILSVTNAMSSILHSRGGAAILLVLASLAVYLFVWLFIRETYLVVSRRMVLESRVYEQVPIHHMMFPLRTRKWASIAWTMFVKSVFLTLWWLTIVGGIIKTFSYMLVPFIIAENPSIKACDAITLSRRMMRGHKWECFVAILTFLGWDILSICTLGLTGIFYSNGYKASFWAEYYTYLRGTAKQAGLQGAEQLNDTFLFEKAPADLLERTYSDARTAISEVDAQGETVSAPKGFAGWLADWFGIRIMRSKQVSAWEDYQGKMHASKTGRALLAAQMYPVRLSPIPMKDKNINIGGLNAARSYSLLNLIMMFFIFCIIGWVWEVALCFIDEGVFVNRGTLHGPWLPIYGTGGVFILIVLKKLRKHPVAEFVAAVALCGTLEYISSWHLEMTKGQRWWDYTGYFLNINGRICAEGLLVFGLGGLAIVYLVAPTLNQLLDRINRKALLCVALVLLVSYIGDQVYSAQHPNSGHGITDTGSSSVEVRQ</sequence>
<gene>
    <name evidence="2" type="ORF">BIFANG_03227</name>
</gene>
<name>C4FFW2_9BIFI</name>
<dbReference type="PANTHER" id="PTHR40076:SF1">
    <property type="entry name" value="MEMBRANE PROTEIN"/>
    <property type="match status" value="1"/>
</dbReference>
<dbReference type="PANTHER" id="PTHR40076">
    <property type="entry name" value="MEMBRANE PROTEIN-RELATED"/>
    <property type="match status" value="1"/>
</dbReference>
<dbReference type="Pfam" id="PF06161">
    <property type="entry name" value="DUF975"/>
    <property type="match status" value="1"/>
</dbReference>
<feature type="transmembrane region" description="Helical" evidence="1">
    <location>
        <begin position="285"/>
        <end position="309"/>
    </location>
</feature>
<feature type="transmembrane region" description="Helical" evidence="1">
    <location>
        <begin position="166"/>
        <end position="185"/>
    </location>
</feature>
<dbReference type="InterPro" id="IPR010540">
    <property type="entry name" value="CmpB_TMEM229"/>
</dbReference>
<dbReference type="AlphaFoldDB" id="C4FFW2"/>
<feature type="transmembrane region" description="Helical" evidence="1">
    <location>
        <begin position="586"/>
        <end position="604"/>
    </location>
</feature>
<keyword evidence="3" id="KW-1185">Reference proteome</keyword>
<keyword evidence="1" id="KW-0472">Membrane</keyword>